<dbReference type="PRINTS" id="PR00380">
    <property type="entry name" value="KINESINHEAVY"/>
</dbReference>
<feature type="region of interest" description="Disordered" evidence="8">
    <location>
        <begin position="544"/>
        <end position="585"/>
    </location>
</feature>
<sequence length="1141" mass="127504">CMVMVEVECAEASYKGRALLSEGPMEMDAATRRMLDNIIAAGGTRFQVQLIGDDGGEVDAMLQVMSNGVRLTVTAPRNSYEPMECCYSGEYPEVRIYPADHASRFDVIASVGVRWKLRALSRQARDLVVLTIRSLKGLQLYGNSRALVDGELGEGGGRLVILLEMERLRTKVAGLVGEAERLRRQCRKAVAEKQTLADQLTDTIEAYTQVMESGSSGISEAYRPAITGDVGVREEVETLRLSNRHLTAEVKTLRAEILKTKREFAAEKAAFQEALQSKNGCAEADIEETQVAQDAQVRKLDHQKSLLEEERDRLKEELQQLSEMYLELSKGCPPDSGAVVELKQEVIRLKEENESLRSRVRKLLARSEAPPEPDDLPEVHVRLRPPYDPFGGPSNLPWHELYAIDDSAGSEVTLTVKDPLSNGRCEHYFQFGEVHSPEVTQSEIFERCGRPLVDRLLLGYSGCIFAYGQTGSGKSHSVFGPNLLKGETLRTGCSWEGILPRAVRYLFKKIVHVAKSKECALVASFVEIYLDQIRDLGLASSRSAGVDRQRPASAPTGRHHTRSSSSLVSNTRPNSATGFSFGSPARLDTDSGWESQNLEIHETPAGQVFVKDLTLLPIRNVEELLDIVRKGSALRATYETAINSVSSRSHTIFSLNLVTRDRAQNGKDVISGTLNFVDLAGSERLAKSRSEGARFQEAVIVNSSLSALSKVILALSIQSGGEGGGQQIYVGGWAGCGIVEQDSKLTRLLSPALGGNSFTTLLCTINPATSMYQESLNTLQFADRCKNVHNRPVVGYSSVGGVSQDWRVRGLLQEIAELKAQLALAKSSFEQRIEAMNGRGNTDRKSVKTDEDGEELAAEAGLMREAEALREQIAAEQQKARRAEEKAEKLRGDWQFSRDRQLAEEEAMRRQRLEFMEKCREREARAAMEVEEAKRQREKSEKEMADRIRGLEAFMREAFLGSQQNKLTEKLSTLVEQLRNISSSCRESIRSSLARAEEMRVRQLSEQKAAYEEALRSKEMQWRHWKAEAEAYNGKLKRAFMRYRADKRSTISQLREELLRLYNVNRSLCRVVEDLEEGRYAVRFSSGVKRAVLPASVAKEVTASGKLDEEKFPMLFEETRRLRRALREYDSEQKLTLHGSP</sequence>
<reference evidence="10 11" key="1">
    <citation type="submission" date="2020-04" db="EMBL/GenBank/DDBJ databases">
        <title>Perkinsus olseni comparative genomics.</title>
        <authorList>
            <person name="Bogema D.R."/>
        </authorList>
    </citation>
    <scope>NUCLEOTIDE SEQUENCE [LARGE SCALE GENOMIC DNA]</scope>
    <source>
        <strain evidence="10">ATCC PRA-205</strain>
    </source>
</reference>
<feature type="coiled-coil region" evidence="7">
    <location>
        <begin position="859"/>
        <end position="943"/>
    </location>
</feature>
<keyword evidence="3 6" id="KW-0547">Nucleotide-binding</keyword>
<dbReference type="InterPro" id="IPR019821">
    <property type="entry name" value="Kinesin_motor_CS"/>
</dbReference>
<evidence type="ECO:0000256" key="5">
    <source>
        <dbReference type="ARBA" id="ARBA00023054"/>
    </source>
</evidence>
<dbReference type="EMBL" id="JABANM010001231">
    <property type="protein sequence ID" value="KAF4754640.1"/>
    <property type="molecule type" value="Genomic_DNA"/>
</dbReference>
<feature type="binding site" evidence="6">
    <location>
        <begin position="468"/>
        <end position="475"/>
    </location>
    <ligand>
        <name>ATP</name>
        <dbReference type="ChEBI" id="CHEBI:30616"/>
    </ligand>
</feature>
<dbReference type="SUPFAM" id="SSF52540">
    <property type="entry name" value="P-loop containing nucleoside triphosphate hydrolases"/>
    <property type="match status" value="1"/>
</dbReference>
<feature type="coiled-coil region" evidence="7">
    <location>
        <begin position="994"/>
        <end position="1021"/>
    </location>
</feature>
<dbReference type="InterPro" id="IPR027640">
    <property type="entry name" value="Kinesin-like_fam"/>
</dbReference>
<dbReference type="GO" id="GO:0003777">
    <property type="term" value="F:microtubule motor activity"/>
    <property type="evidence" value="ECO:0007669"/>
    <property type="project" value="InterPro"/>
</dbReference>
<proteinExistence type="inferred from homology"/>
<organism evidence="10 11">
    <name type="scientific">Perkinsus olseni</name>
    <name type="common">Perkinsus atlanticus</name>
    <dbReference type="NCBI Taxonomy" id="32597"/>
    <lineage>
        <taxon>Eukaryota</taxon>
        <taxon>Sar</taxon>
        <taxon>Alveolata</taxon>
        <taxon>Perkinsozoa</taxon>
        <taxon>Perkinsea</taxon>
        <taxon>Perkinsida</taxon>
        <taxon>Perkinsidae</taxon>
        <taxon>Perkinsus</taxon>
    </lineage>
</organism>
<gene>
    <name evidence="10" type="ORF">FOZ62_020544</name>
</gene>
<feature type="non-terminal residue" evidence="10">
    <location>
        <position position="1"/>
    </location>
</feature>
<protein>
    <recommendedName>
        <fullName evidence="9">Kinesin motor domain-containing protein</fullName>
    </recommendedName>
</protein>
<dbReference type="InterPro" id="IPR027417">
    <property type="entry name" value="P-loop_NTPase"/>
</dbReference>
<name>A0A7J6UBR4_PEROL</name>
<keyword evidence="6" id="KW-0505">Motor protein</keyword>
<accession>A0A7J6UBR4</accession>
<dbReference type="PANTHER" id="PTHR47969">
    <property type="entry name" value="CHROMOSOME-ASSOCIATED KINESIN KIF4A-RELATED"/>
    <property type="match status" value="1"/>
</dbReference>
<dbReference type="PANTHER" id="PTHR47969:SF15">
    <property type="entry name" value="CHROMOSOME-ASSOCIATED KINESIN KIF4A-RELATED"/>
    <property type="match status" value="1"/>
</dbReference>
<feature type="domain" description="Kinesin motor" evidence="9">
    <location>
        <begin position="376"/>
        <end position="788"/>
    </location>
</feature>
<dbReference type="AlphaFoldDB" id="A0A7J6UBR4"/>
<dbReference type="PROSITE" id="PS50067">
    <property type="entry name" value="KINESIN_MOTOR_2"/>
    <property type="match status" value="1"/>
</dbReference>
<dbReference type="GO" id="GO:0051231">
    <property type="term" value="P:spindle elongation"/>
    <property type="evidence" value="ECO:0007669"/>
    <property type="project" value="TreeGrafter"/>
</dbReference>
<dbReference type="SMART" id="SM00129">
    <property type="entry name" value="KISc"/>
    <property type="match status" value="1"/>
</dbReference>
<dbReference type="Proteomes" id="UP000574390">
    <property type="component" value="Unassembled WGS sequence"/>
</dbReference>
<evidence type="ECO:0000256" key="6">
    <source>
        <dbReference type="PROSITE-ProRule" id="PRU00283"/>
    </source>
</evidence>
<dbReference type="GO" id="GO:0005875">
    <property type="term" value="C:microtubule associated complex"/>
    <property type="evidence" value="ECO:0007669"/>
    <property type="project" value="TreeGrafter"/>
</dbReference>
<feature type="coiled-coil region" evidence="7">
    <location>
        <begin position="165"/>
        <end position="199"/>
    </location>
</feature>
<comment type="caution">
    <text evidence="10">The sequence shown here is derived from an EMBL/GenBank/DDBJ whole genome shotgun (WGS) entry which is preliminary data.</text>
</comment>
<keyword evidence="2" id="KW-0963">Cytoplasm</keyword>
<evidence type="ECO:0000256" key="4">
    <source>
        <dbReference type="ARBA" id="ARBA00022840"/>
    </source>
</evidence>
<evidence type="ECO:0000256" key="2">
    <source>
        <dbReference type="ARBA" id="ARBA00022490"/>
    </source>
</evidence>
<dbReference type="InterPro" id="IPR001752">
    <property type="entry name" value="Kinesin_motor_dom"/>
</dbReference>
<dbReference type="GO" id="GO:0005737">
    <property type="term" value="C:cytoplasm"/>
    <property type="evidence" value="ECO:0007669"/>
    <property type="project" value="UniProtKB-SubCell"/>
</dbReference>
<evidence type="ECO:0000313" key="10">
    <source>
        <dbReference type="EMBL" id="KAF4754640.1"/>
    </source>
</evidence>
<dbReference type="GO" id="GO:0007052">
    <property type="term" value="P:mitotic spindle organization"/>
    <property type="evidence" value="ECO:0007669"/>
    <property type="project" value="TreeGrafter"/>
</dbReference>
<feature type="coiled-coil region" evidence="7">
    <location>
        <begin position="297"/>
        <end position="366"/>
    </location>
</feature>
<dbReference type="Gene3D" id="1.20.5.340">
    <property type="match status" value="1"/>
</dbReference>
<evidence type="ECO:0000256" key="1">
    <source>
        <dbReference type="ARBA" id="ARBA00004496"/>
    </source>
</evidence>
<dbReference type="GO" id="GO:0008017">
    <property type="term" value="F:microtubule binding"/>
    <property type="evidence" value="ECO:0007669"/>
    <property type="project" value="InterPro"/>
</dbReference>
<comment type="subcellular location">
    <subcellularLocation>
        <location evidence="1">Cytoplasm</location>
    </subcellularLocation>
</comment>
<dbReference type="PROSITE" id="PS00411">
    <property type="entry name" value="KINESIN_MOTOR_1"/>
    <property type="match status" value="1"/>
</dbReference>
<feature type="coiled-coil region" evidence="7">
    <location>
        <begin position="236"/>
        <end position="263"/>
    </location>
</feature>
<keyword evidence="5 7" id="KW-0175">Coiled coil</keyword>
<evidence type="ECO:0000313" key="11">
    <source>
        <dbReference type="Proteomes" id="UP000574390"/>
    </source>
</evidence>
<feature type="compositionally biased region" description="Polar residues" evidence="8">
    <location>
        <begin position="563"/>
        <end position="580"/>
    </location>
</feature>
<dbReference type="GO" id="GO:0005524">
    <property type="term" value="F:ATP binding"/>
    <property type="evidence" value="ECO:0007669"/>
    <property type="project" value="UniProtKB-UniRule"/>
</dbReference>
<dbReference type="Gene3D" id="3.40.850.10">
    <property type="entry name" value="Kinesin motor domain"/>
    <property type="match status" value="1"/>
</dbReference>
<evidence type="ECO:0000256" key="8">
    <source>
        <dbReference type="SAM" id="MobiDB-lite"/>
    </source>
</evidence>
<comment type="similarity">
    <text evidence="6">Belongs to the TRAFAC class myosin-kinesin ATPase superfamily. Kinesin family.</text>
</comment>
<dbReference type="Pfam" id="PF00225">
    <property type="entry name" value="Kinesin"/>
    <property type="match status" value="1"/>
</dbReference>
<evidence type="ECO:0000256" key="7">
    <source>
        <dbReference type="SAM" id="Coils"/>
    </source>
</evidence>
<dbReference type="GO" id="GO:0007018">
    <property type="term" value="P:microtubule-based movement"/>
    <property type="evidence" value="ECO:0007669"/>
    <property type="project" value="InterPro"/>
</dbReference>
<evidence type="ECO:0000256" key="3">
    <source>
        <dbReference type="ARBA" id="ARBA00022741"/>
    </source>
</evidence>
<dbReference type="InterPro" id="IPR036961">
    <property type="entry name" value="Kinesin_motor_dom_sf"/>
</dbReference>
<evidence type="ECO:0000259" key="9">
    <source>
        <dbReference type="PROSITE" id="PS50067"/>
    </source>
</evidence>
<keyword evidence="4 6" id="KW-0067">ATP-binding</keyword>